<dbReference type="Gene3D" id="3.40.50.1820">
    <property type="entry name" value="alpha/beta hydrolase"/>
    <property type="match status" value="1"/>
</dbReference>
<dbReference type="InterPro" id="IPR029058">
    <property type="entry name" value="AB_hydrolase_fold"/>
</dbReference>
<dbReference type="EMBL" id="KQ965770">
    <property type="protein sequence ID" value="KXS14236.1"/>
    <property type="molecule type" value="Genomic_DNA"/>
</dbReference>
<evidence type="ECO:0000313" key="1">
    <source>
        <dbReference type="EMBL" id="KXS14236.1"/>
    </source>
</evidence>
<accession>A0A139ABP8</accession>
<evidence type="ECO:0000313" key="2">
    <source>
        <dbReference type="Proteomes" id="UP000070544"/>
    </source>
</evidence>
<keyword evidence="2" id="KW-1185">Reference proteome</keyword>
<gene>
    <name evidence="1" type="ORF">M427DRAFT_352073</name>
</gene>
<dbReference type="OrthoDB" id="7130006at2759"/>
<sequence>MTRAGHCKHIRQHSSVLVQYRNYPCTCNANNAGTLANVLRDQIESSQDSLFPWGVRGGLDGPCDSTAWPVILCEHLSSIDKILRITFRVRRQFPQQQSQESTAKCAVSGELAQFLDLLRPLTHPPPATDPAFHVVVPSLIGYGFSSAATGP</sequence>
<dbReference type="AlphaFoldDB" id="A0A139ABP8"/>
<reference evidence="1 2" key="1">
    <citation type="journal article" date="2015" name="Genome Biol. Evol.">
        <title>Phylogenomic analyses indicate that early fungi evolved digesting cell walls of algal ancestors of land plants.</title>
        <authorList>
            <person name="Chang Y."/>
            <person name="Wang S."/>
            <person name="Sekimoto S."/>
            <person name="Aerts A.L."/>
            <person name="Choi C."/>
            <person name="Clum A."/>
            <person name="LaButti K.M."/>
            <person name="Lindquist E.A."/>
            <person name="Yee Ngan C."/>
            <person name="Ohm R.A."/>
            <person name="Salamov A.A."/>
            <person name="Grigoriev I.V."/>
            <person name="Spatafora J.W."/>
            <person name="Berbee M.L."/>
        </authorList>
    </citation>
    <scope>NUCLEOTIDE SEQUENCE [LARGE SCALE GENOMIC DNA]</scope>
    <source>
        <strain evidence="1 2">JEL478</strain>
    </source>
</reference>
<proteinExistence type="predicted"/>
<name>A0A139ABP8_GONPJ</name>
<dbReference type="SUPFAM" id="SSF53474">
    <property type="entry name" value="alpha/beta-Hydrolases"/>
    <property type="match status" value="1"/>
</dbReference>
<organism evidence="1 2">
    <name type="scientific">Gonapodya prolifera (strain JEL478)</name>
    <name type="common">Monoblepharis prolifera</name>
    <dbReference type="NCBI Taxonomy" id="1344416"/>
    <lineage>
        <taxon>Eukaryota</taxon>
        <taxon>Fungi</taxon>
        <taxon>Fungi incertae sedis</taxon>
        <taxon>Chytridiomycota</taxon>
        <taxon>Chytridiomycota incertae sedis</taxon>
        <taxon>Monoblepharidomycetes</taxon>
        <taxon>Monoblepharidales</taxon>
        <taxon>Gonapodyaceae</taxon>
        <taxon>Gonapodya</taxon>
    </lineage>
</organism>
<protein>
    <submittedName>
        <fullName evidence="1">Uncharacterized protein</fullName>
    </submittedName>
</protein>
<dbReference type="Proteomes" id="UP000070544">
    <property type="component" value="Unassembled WGS sequence"/>
</dbReference>